<reference evidence="6 7" key="1">
    <citation type="journal article" date="2016" name="Nat. Commun.">
        <title>Thousands of microbial genomes shed light on interconnected biogeochemical processes in an aquifer system.</title>
        <authorList>
            <person name="Anantharaman K."/>
            <person name="Brown C.T."/>
            <person name="Hug L.A."/>
            <person name="Sharon I."/>
            <person name="Castelle C.J."/>
            <person name="Probst A.J."/>
            <person name="Thomas B.C."/>
            <person name="Singh A."/>
            <person name="Wilkins M.J."/>
            <person name="Karaoz U."/>
            <person name="Brodie E.L."/>
            <person name="Williams K.H."/>
            <person name="Hubbard S.S."/>
            <person name="Banfield J.F."/>
        </authorList>
    </citation>
    <scope>NUCLEOTIDE SEQUENCE [LARGE SCALE GENOMIC DNA]</scope>
</reference>
<evidence type="ECO:0000256" key="3">
    <source>
        <dbReference type="ARBA" id="ARBA00022840"/>
    </source>
</evidence>
<dbReference type="Proteomes" id="UP000178288">
    <property type="component" value="Unassembled WGS sequence"/>
</dbReference>
<dbReference type="NCBIfam" id="TIGR00636">
    <property type="entry name" value="PduO_Nterm"/>
    <property type="match status" value="1"/>
</dbReference>
<comment type="caution">
    <text evidence="6">The sequence shown here is derived from an EMBL/GenBank/DDBJ whole genome shotgun (WGS) entry which is preliminary data.</text>
</comment>
<comment type="catalytic activity">
    <reaction evidence="4">
        <text>2 cob(II)yrinate a,c diamide + reduced [electron-transfer flavoprotein] + 2 ATP = 2 adenosylcob(III)yrinate a,c-diamide + 2 triphosphate + oxidized [electron-transfer flavoprotein] + 3 H(+)</text>
        <dbReference type="Rhea" id="RHEA:11528"/>
        <dbReference type="Rhea" id="RHEA-COMP:10685"/>
        <dbReference type="Rhea" id="RHEA-COMP:10686"/>
        <dbReference type="ChEBI" id="CHEBI:15378"/>
        <dbReference type="ChEBI" id="CHEBI:18036"/>
        <dbReference type="ChEBI" id="CHEBI:30616"/>
        <dbReference type="ChEBI" id="CHEBI:57692"/>
        <dbReference type="ChEBI" id="CHEBI:58307"/>
        <dbReference type="ChEBI" id="CHEBI:58503"/>
        <dbReference type="ChEBI" id="CHEBI:58537"/>
        <dbReference type="EC" id="2.5.1.17"/>
    </reaction>
</comment>
<dbReference type="InterPro" id="IPR029499">
    <property type="entry name" value="PduO-typ"/>
</dbReference>
<dbReference type="GO" id="GO:0008817">
    <property type="term" value="F:corrinoid adenosyltransferase activity"/>
    <property type="evidence" value="ECO:0007669"/>
    <property type="project" value="UniProtKB-UniRule"/>
</dbReference>
<name>A0A1G2UYN1_9BACT</name>
<dbReference type="SUPFAM" id="SSF89028">
    <property type="entry name" value="Cobalamin adenosyltransferase-like"/>
    <property type="match status" value="1"/>
</dbReference>
<dbReference type="InterPro" id="IPR036451">
    <property type="entry name" value="CblAdoTrfase-like_sf"/>
</dbReference>
<dbReference type="AlphaFoldDB" id="A0A1G2UYN1"/>
<evidence type="ECO:0000256" key="2">
    <source>
        <dbReference type="ARBA" id="ARBA00022741"/>
    </source>
</evidence>
<proteinExistence type="inferred from homology"/>
<dbReference type="Pfam" id="PF01923">
    <property type="entry name" value="Cob_adeno_trans"/>
    <property type="match status" value="1"/>
</dbReference>
<evidence type="ECO:0000256" key="4">
    <source>
        <dbReference type="RuleBase" id="RU366026"/>
    </source>
</evidence>
<comment type="catalytic activity">
    <reaction evidence="4">
        <text>2 cob(II)alamin + reduced [electron-transfer flavoprotein] + 2 ATP = 2 adenosylcob(III)alamin + 2 triphosphate + oxidized [electron-transfer flavoprotein] + 3 H(+)</text>
        <dbReference type="Rhea" id="RHEA:28671"/>
        <dbReference type="Rhea" id="RHEA-COMP:10685"/>
        <dbReference type="Rhea" id="RHEA-COMP:10686"/>
        <dbReference type="ChEBI" id="CHEBI:15378"/>
        <dbReference type="ChEBI" id="CHEBI:16304"/>
        <dbReference type="ChEBI" id="CHEBI:18036"/>
        <dbReference type="ChEBI" id="CHEBI:18408"/>
        <dbReference type="ChEBI" id="CHEBI:30616"/>
        <dbReference type="ChEBI" id="CHEBI:57692"/>
        <dbReference type="ChEBI" id="CHEBI:58307"/>
        <dbReference type="EC" id="2.5.1.17"/>
    </reaction>
</comment>
<dbReference type="Gene3D" id="1.20.1200.10">
    <property type="entry name" value="Cobalamin adenosyltransferase-like"/>
    <property type="match status" value="1"/>
</dbReference>
<accession>A0A1G2UYN1</accession>
<dbReference type="GO" id="GO:0005524">
    <property type="term" value="F:ATP binding"/>
    <property type="evidence" value="ECO:0007669"/>
    <property type="project" value="UniProtKB-UniRule"/>
</dbReference>
<organism evidence="6 7">
    <name type="scientific">Candidatus Zambryskibacteria bacterium RIFCSPLOWO2_12_FULL_45_14</name>
    <dbReference type="NCBI Taxonomy" id="1802778"/>
    <lineage>
        <taxon>Bacteria</taxon>
        <taxon>Candidatus Zambryskiibacteriota</taxon>
    </lineage>
</organism>
<keyword evidence="2 4" id="KW-0547">Nucleotide-binding</keyword>
<sequence>MLYTRKGDDGTSGILGTKARFPKNSPIYEALGTLDELNSLLGVCRAHFHFKKGDVDVVNEIKNVQECLFIIQAELAGAPKSVLQKHISGLERVIEKIETISGNPHSFLIPGSTKTSALLDYARSVSRRAERRVLNAHLVRKVSFPTRAYLNRLSSLLYALARYSAREEGVKELSPSY</sequence>
<dbReference type="PANTHER" id="PTHR12213:SF0">
    <property type="entry name" value="CORRINOID ADENOSYLTRANSFERASE MMAB"/>
    <property type="match status" value="1"/>
</dbReference>
<dbReference type="EC" id="2.5.1.17" evidence="4"/>
<evidence type="ECO:0000259" key="5">
    <source>
        <dbReference type="Pfam" id="PF01923"/>
    </source>
</evidence>
<feature type="domain" description="Cobalamin adenosyltransferase-like" evidence="5">
    <location>
        <begin position="2"/>
        <end position="163"/>
    </location>
</feature>
<dbReference type="GO" id="GO:0009236">
    <property type="term" value="P:cobalamin biosynthetic process"/>
    <property type="evidence" value="ECO:0007669"/>
    <property type="project" value="UniProtKB-UniRule"/>
</dbReference>
<dbReference type="PANTHER" id="PTHR12213">
    <property type="entry name" value="CORRINOID ADENOSYLTRANSFERASE"/>
    <property type="match status" value="1"/>
</dbReference>
<keyword evidence="1 4" id="KW-0808">Transferase</keyword>
<evidence type="ECO:0000313" key="6">
    <source>
        <dbReference type="EMBL" id="OHB14484.1"/>
    </source>
</evidence>
<comment type="similarity">
    <text evidence="4">Belongs to the Cob(I)alamin adenosyltransferase family.</text>
</comment>
<dbReference type="EMBL" id="MHWV01000004">
    <property type="protein sequence ID" value="OHB14484.1"/>
    <property type="molecule type" value="Genomic_DNA"/>
</dbReference>
<evidence type="ECO:0000256" key="1">
    <source>
        <dbReference type="ARBA" id="ARBA00022679"/>
    </source>
</evidence>
<dbReference type="InterPro" id="IPR016030">
    <property type="entry name" value="CblAdoTrfase-like"/>
</dbReference>
<protein>
    <recommendedName>
        <fullName evidence="4">Corrinoid adenosyltransferase</fullName>
        <ecNumber evidence="4">2.5.1.17</ecNumber>
    </recommendedName>
    <alternativeName>
        <fullName evidence="4">Cob(II)alamin adenosyltransferase</fullName>
    </alternativeName>
    <alternativeName>
        <fullName evidence="4">Cob(II)yrinic acid a,c-diamide adenosyltransferase</fullName>
    </alternativeName>
    <alternativeName>
        <fullName evidence="4">Cobinamide/cobalamin adenosyltransferase</fullName>
    </alternativeName>
</protein>
<dbReference type="UniPathway" id="UPA00148">
    <property type="reaction ID" value="UER00233"/>
</dbReference>
<keyword evidence="4" id="KW-0169">Cobalamin biosynthesis</keyword>
<gene>
    <name evidence="6" type="ORF">A3G05_00730</name>
</gene>
<comment type="pathway">
    <text evidence="4">Cofactor biosynthesis; adenosylcobalamin biosynthesis; adenosylcobalamin from cob(II)yrinate a,c-diamide: step 2/7.</text>
</comment>
<evidence type="ECO:0000313" key="7">
    <source>
        <dbReference type="Proteomes" id="UP000178288"/>
    </source>
</evidence>
<keyword evidence="3 4" id="KW-0067">ATP-binding</keyword>